<sequence>MAPRGRLPPQEALLLQKLINDWKVDFESVTTPDEWDAGRLPCKHIFEQILEIKSITFTDYPRVEHSDREAANQKKLLVRRLQANVARCRREKDNEAGWINNVASLVFENLDGFEFRCQLCDAYLWLPDFVACPSDPVAAQRLLQDHSRRTICRCSAFERAAVVRIRPACPSIFSNKSDERVVHKSTGLHDVKIDQKYKRPDRVYGLSITKSFDQFRDRLGTYSPFSGGHTLFPFMVVEAKAEKSDAGFHDIEQQTALSIRTCLKIQTDLEMGSNQVLDALVWFFGFRGDEWRLYLAMPVNDRTKVVDCWHGCISKADEALQLLLIVDWICFWARDVHPTVFSSHGEWPTTRDAARSRSLVLRSSRPGVIRTESDEQPKINSPEIDPEELEDAVMQDAFSNDGSAALESADDSDHEGGGNTSQFPKMMSVCWNA</sequence>
<dbReference type="InParanoid" id="W2SES8"/>
<reference evidence="2 3" key="1">
    <citation type="submission" date="2013-03" db="EMBL/GenBank/DDBJ databases">
        <title>The Genome Sequence of Phialophora europaea CBS 101466.</title>
        <authorList>
            <consortium name="The Broad Institute Genomics Platform"/>
            <person name="Cuomo C."/>
            <person name="de Hoog S."/>
            <person name="Gorbushina A."/>
            <person name="Walker B."/>
            <person name="Young S.K."/>
            <person name="Zeng Q."/>
            <person name="Gargeya S."/>
            <person name="Fitzgerald M."/>
            <person name="Haas B."/>
            <person name="Abouelleil A."/>
            <person name="Allen A.W."/>
            <person name="Alvarado L."/>
            <person name="Arachchi H.M."/>
            <person name="Berlin A.M."/>
            <person name="Chapman S.B."/>
            <person name="Gainer-Dewar J."/>
            <person name="Goldberg J."/>
            <person name="Griggs A."/>
            <person name="Gujja S."/>
            <person name="Hansen M."/>
            <person name="Howarth C."/>
            <person name="Imamovic A."/>
            <person name="Ireland A."/>
            <person name="Larimer J."/>
            <person name="McCowan C."/>
            <person name="Murphy C."/>
            <person name="Pearson M."/>
            <person name="Poon T.W."/>
            <person name="Priest M."/>
            <person name="Roberts A."/>
            <person name="Saif S."/>
            <person name="Shea T."/>
            <person name="Sisk P."/>
            <person name="Sykes S."/>
            <person name="Wortman J."/>
            <person name="Nusbaum C."/>
            <person name="Birren B."/>
        </authorList>
    </citation>
    <scope>NUCLEOTIDE SEQUENCE [LARGE SCALE GENOMIC DNA]</scope>
    <source>
        <strain evidence="2 3">CBS 101466</strain>
    </source>
</reference>
<dbReference type="VEuPathDB" id="FungiDB:HMPREF1541_01433"/>
<dbReference type="eggNOG" id="ENOG502S31X">
    <property type="taxonomic scope" value="Eukaryota"/>
</dbReference>
<feature type="region of interest" description="Disordered" evidence="1">
    <location>
        <begin position="393"/>
        <end position="433"/>
    </location>
</feature>
<dbReference type="EMBL" id="KB822711">
    <property type="protein sequence ID" value="ETN47241.1"/>
    <property type="molecule type" value="Genomic_DNA"/>
</dbReference>
<evidence type="ECO:0000256" key="1">
    <source>
        <dbReference type="SAM" id="MobiDB-lite"/>
    </source>
</evidence>
<dbReference type="GeneID" id="19968772"/>
<dbReference type="RefSeq" id="XP_008711953.1">
    <property type="nucleotide sequence ID" value="XM_008713731.1"/>
</dbReference>
<dbReference type="Proteomes" id="UP000030752">
    <property type="component" value="Unassembled WGS sequence"/>
</dbReference>
<keyword evidence="3" id="KW-1185">Reference proteome</keyword>
<evidence type="ECO:0000313" key="3">
    <source>
        <dbReference type="Proteomes" id="UP000030752"/>
    </source>
</evidence>
<protein>
    <submittedName>
        <fullName evidence="2">Uncharacterized protein</fullName>
    </submittedName>
</protein>
<gene>
    <name evidence="2" type="ORF">HMPREF1541_01433</name>
</gene>
<accession>W2SES8</accession>
<dbReference type="HOGENOM" id="CLU_633149_0_0_1"/>
<name>W2SES8_CYPE1</name>
<organism evidence="2 3">
    <name type="scientific">Cyphellophora europaea (strain CBS 101466)</name>
    <name type="common">Phialophora europaea</name>
    <dbReference type="NCBI Taxonomy" id="1220924"/>
    <lineage>
        <taxon>Eukaryota</taxon>
        <taxon>Fungi</taxon>
        <taxon>Dikarya</taxon>
        <taxon>Ascomycota</taxon>
        <taxon>Pezizomycotina</taxon>
        <taxon>Eurotiomycetes</taxon>
        <taxon>Chaetothyriomycetidae</taxon>
        <taxon>Chaetothyriales</taxon>
        <taxon>Cyphellophoraceae</taxon>
        <taxon>Cyphellophora</taxon>
    </lineage>
</organism>
<evidence type="ECO:0000313" key="2">
    <source>
        <dbReference type="EMBL" id="ETN47241.1"/>
    </source>
</evidence>
<proteinExistence type="predicted"/>
<dbReference type="STRING" id="1220924.W2SES8"/>
<dbReference type="OrthoDB" id="3538597at2759"/>
<dbReference type="AlphaFoldDB" id="W2SES8"/>